<dbReference type="PRINTS" id="PR00730">
    <property type="entry name" value="THERMOLYSIN"/>
</dbReference>
<organism evidence="12 13">
    <name type="scientific">Nocardia pulmonis</name>
    <dbReference type="NCBI Taxonomy" id="2951408"/>
    <lineage>
        <taxon>Bacteria</taxon>
        <taxon>Bacillati</taxon>
        <taxon>Actinomycetota</taxon>
        <taxon>Actinomycetes</taxon>
        <taxon>Mycobacteriales</taxon>
        <taxon>Nocardiaceae</taxon>
        <taxon>Nocardia</taxon>
    </lineage>
</organism>
<feature type="domain" description="Peptidase M4 C-terminal" evidence="11">
    <location>
        <begin position="359"/>
        <end position="526"/>
    </location>
</feature>
<keyword evidence="8" id="KW-0964">Secreted</keyword>
<dbReference type="InterPro" id="IPR013856">
    <property type="entry name" value="Peptidase_M4_domain"/>
</dbReference>
<proteinExistence type="inferred from homology"/>
<evidence type="ECO:0000259" key="10">
    <source>
        <dbReference type="Pfam" id="PF01447"/>
    </source>
</evidence>
<accession>A0A9X2E0K0</accession>
<dbReference type="CDD" id="cd09597">
    <property type="entry name" value="M4_TLP"/>
    <property type="match status" value="1"/>
</dbReference>
<comment type="function">
    <text evidence="8">Extracellular zinc metalloprotease.</text>
</comment>
<feature type="domain" description="Peptidase M4" evidence="10">
    <location>
        <begin position="296"/>
        <end position="356"/>
    </location>
</feature>
<sequence>MVFATSTAANGNPQAPPPTPGSSDLSAAPKDVLKDAEGEVMQAVPKQPLPTPSGKTALPEAAAQVHAEGVKKVFTPGDSVGTLVVDSTFPIGEGATARLRQEIDSVPVFGASVSQSLGTDGSLLAATGSLTRKAEGKFRTKTPSGQVSATAVKTIAQQAKVPADQLSATETKAYWYDAKLAGKETAKSVAVPAFKVEVKGDGKDGDPGHWTVFVDANNTGKVLDSWSEVKHLNRVVCDNANRQINPNQAACGSSVRPTRWEGRPPVGIQEVDNAYDYIGNTDRFYATYTGLKDMTALIGTSSSDGHGKALRATVRLCAPGQCPYRNAFWTGSYAAFGTGAATEDIVGHEFTHGVTQHTSGLVYRNEPGAINESMSDVFGEFTFLKDTANPCNTAANRWKLGACSSLGVIRNMQNPNAHSDPDTYRGRYWYTGSGDNGGVHINSGVNNKAASLMVDGGTHNGVTVTGIGIDKTAAVYWTTQTMLTSNSGYARLGSALSAACNANVQNRVGGLTAADCDQVRNAVRAVKMPVPASAS</sequence>
<evidence type="ECO:0000256" key="8">
    <source>
        <dbReference type="RuleBase" id="RU366073"/>
    </source>
</evidence>
<gene>
    <name evidence="12" type="ORF">NDR86_00550</name>
</gene>
<keyword evidence="6 8" id="KW-0482">Metalloprotease</keyword>
<dbReference type="RefSeq" id="WP_251908838.1">
    <property type="nucleotide sequence ID" value="NZ_JAMRXG010000001.1"/>
</dbReference>
<dbReference type="PANTHER" id="PTHR33794">
    <property type="entry name" value="BACILLOLYSIN"/>
    <property type="match status" value="1"/>
</dbReference>
<name>A0A9X2E0K0_9NOCA</name>
<dbReference type="SUPFAM" id="SSF55486">
    <property type="entry name" value="Metalloproteases ('zincins'), catalytic domain"/>
    <property type="match status" value="1"/>
</dbReference>
<dbReference type="InterPro" id="IPR023612">
    <property type="entry name" value="Peptidase_M4"/>
</dbReference>
<keyword evidence="2 8" id="KW-0645">Protease</keyword>
<feature type="active site" description="Proton donor" evidence="7">
    <location>
        <position position="440"/>
    </location>
</feature>
<dbReference type="EC" id="3.4.24.-" evidence="8"/>
<feature type="region of interest" description="Disordered" evidence="9">
    <location>
        <begin position="1"/>
        <end position="58"/>
    </location>
</feature>
<dbReference type="InterPro" id="IPR001570">
    <property type="entry name" value="Peptidase_M4_C_domain"/>
</dbReference>
<reference evidence="12" key="1">
    <citation type="submission" date="2022-06" db="EMBL/GenBank/DDBJ databases">
        <title>Novel species in genus nocardia.</title>
        <authorList>
            <person name="Li F."/>
        </authorList>
    </citation>
    <scope>NUCLEOTIDE SEQUENCE</scope>
    <source>
        <strain evidence="12">CDC141</strain>
    </source>
</reference>
<dbReference type="AlphaFoldDB" id="A0A9X2E0K0"/>
<dbReference type="GO" id="GO:0005576">
    <property type="term" value="C:extracellular region"/>
    <property type="evidence" value="ECO:0007669"/>
    <property type="project" value="UniProtKB-SubCell"/>
</dbReference>
<evidence type="ECO:0000256" key="9">
    <source>
        <dbReference type="SAM" id="MobiDB-lite"/>
    </source>
</evidence>
<evidence type="ECO:0000313" key="12">
    <source>
        <dbReference type="EMBL" id="MCM6771957.1"/>
    </source>
</evidence>
<comment type="similarity">
    <text evidence="1 8">Belongs to the peptidase M4 family.</text>
</comment>
<evidence type="ECO:0000256" key="6">
    <source>
        <dbReference type="ARBA" id="ARBA00023049"/>
    </source>
</evidence>
<keyword evidence="13" id="KW-1185">Reference proteome</keyword>
<dbReference type="GO" id="GO:0046872">
    <property type="term" value="F:metal ion binding"/>
    <property type="evidence" value="ECO:0007669"/>
    <property type="project" value="UniProtKB-UniRule"/>
</dbReference>
<comment type="cofactor">
    <cofactor evidence="8">
        <name>Zn(2+)</name>
        <dbReference type="ChEBI" id="CHEBI:29105"/>
    </cofactor>
</comment>
<keyword evidence="4 8" id="KW-0378">Hydrolase</keyword>
<dbReference type="InterPro" id="IPR027268">
    <property type="entry name" value="Peptidase_M4/M1_CTD_sf"/>
</dbReference>
<protein>
    <recommendedName>
        <fullName evidence="8">Neutral metalloproteinase</fullName>
        <ecNumber evidence="8">3.4.24.-</ecNumber>
    </recommendedName>
</protein>
<feature type="active site" evidence="7">
    <location>
        <position position="349"/>
    </location>
</feature>
<dbReference type="Pfam" id="PF01447">
    <property type="entry name" value="Peptidase_M4"/>
    <property type="match status" value="1"/>
</dbReference>
<evidence type="ECO:0000256" key="2">
    <source>
        <dbReference type="ARBA" id="ARBA00022670"/>
    </source>
</evidence>
<dbReference type="EMBL" id="JAMRXG010000001">
    <property type="protein sequence ID" value="MCM6771957.1"/>
    <property type="molecule type" value="Genomic_DNA"/>
</dbReference>
<evidence type="ECO:0000313" key="13">
    <source>
        <dbReference type="Proteomes" id="UP001139157"/>
    </source>
</evidence>
<dbReference type="GO" id="GO:0004222">
    <property type="term" value="F:metalloendopeptidase activity"/>
    <property type="evidence" value="ECO:0007669"/>
    <property type="project" value="UniProtKB-UniRule"/>
</dbReference>
<dbReference type="InterPro" id="IPR050728">
    <property type="entry name" value="Zinc_Metalloprotease_M4"/>
</dbReference>
<dbReference type="GO" id="GO:0006508">
    <property type="term" value="P:proteolysis"/>
    <property type="evidence" value="ECO:0007669"/>
    <property type="project" value="UniProtKB-KW"/>
</dbReference>
<dbReference type="Proteomes" id="UP001139157">
    <property type="component" value="Unassembled WGS sequence"/>
</dbReference>
<evidence type="ECO:0000256" key="5">
    <source>
        <dbReference type="ARBA" id="ARBA00022833"/>
    </source>
</evidence>
<dbReference type="Gene3D" id="1.10.390.10">
    <property type="entry name" value="Neutral Protease Domain 2"/>
    <property type="match status" value="1"/>
</dbReference>
<feature type="compositionally biased region" description="Polar residues" evidence="9">
    <location>
        <begin position="1"/>
        <end position="13"/>
    </location>
</feature>
<evidence type="ECO:0000256" key="4">
    <source>
        <dbReference type="ARBA" id="ARBA00022801"/>
    </source>
</evidence>
<keyword evidence="5 8" id="KW-0862">Zinc</keyword>
<evidence type="ECO:0000256" key="3">
    <source>
        <dbReference type="ARBA" id="ARBA00022723"/>
    </source>
</evidence>
<evidence type="ECO:0000256" key="7">
    <source>
        <dbReference type="PIRSR" id="PIRSR623612-1"/>
    </source>
</evidence>
<comment type="subcellular location">
    <subcellularLocation>
        <location evidence="8">Secreted</location>
    </subcellularLocation>
</comment>
<evidence type="ECO:0000259" key="11">
    <source>
        <dbReference type="Pfam" id="PF02868"/>
    </source>
</evidence>
<keyword evidence="3" id="KW-0479">Metal-binding</keyword>
<dbReference type="PANTHER" id="PTHR33794:SF1">
    <property type="entry name" value="BACILLOLYSIN"/>
    <property type="match status" value="1"/>
</dbReference>
<evidence type="ECO:0000256" key="1">
    <source>
        <dbReference type="ARBA" id="ARBA00009388"/>
    </source>
</evidence>
<dbReference type="Pfam" id="PF02868">
    <property type="entry name" value="Peptidase_M4_C"/>
    <property type="match status" value="1"/>
</dbReference>
<comment type="caution">
    <text evidence="12">The sequence shown here is derived from an EMBL/GenBank/DDBJ whole genome shotgun (WGS) entry which is preliminary data.</text>
</comment>
<dbReference type="Gene3D" id="3.10.170.10">
    <property type="match status" value="1"/>
</dbReference>